<evidence type="ECO:0000313" key="11">
    <source>
        <dbReference type="EMBL" id="EDW83599.1"/>
    </source>
</evidence>
<protein>
    <recommendedName>
        <fullName evidence="13">Mitochondrial carrier homolog 2</fullName>
    </recommendedName>
</protein>
<keyword evidence="5" id="KW-1000">Mitochondrion outer membrane</keyword>
<dbReference type="OMA" id="CERTLEY"/>
<evidence type="ECO:0000256" key="3">
    <source>
        <dbReference type="ARBA" id="ARBA00022692"/>
    </source>
</evidence>
<evidence type="ECO:0000256" key="9">
    <source>
        <dbReference type="PROSITE-ProRule" id="PRU00282"/>
    </source>
</evidence>
<evidence type="ECO:0000256" key="4">
    <source>
        <dbReference type="ARBA" id="ARBA00022737"/>
    </source>
</evidence>
<comment type="similarity">
    <text evidence="2 10">Belongs to the mitochondrial carrier (TC 2.A.29) family.</text>
</comment>
<feature type="repeat" description="Solcar" evidence="9">
    <location>
        <begin position="134"/>
        <end position="219"/>
    </location>
</feature>
<evidence type="ECO:0000256" key="1">
    <source>
        <dbReference type="ARBA" id="ARBA00004374"/>
    </source>
</evidence>
<organism evidence="11 12">
    <name type="scientific">Drosophila willistoni</name>
    <name type="common">Fruit fly</name>
    <dbReference type="NCBI Taxonomy" id="7260"/>
    <lineage>
        <taxon>Eukaryota</taxon>
        <taxon>Metazoa</taxon>
        <taxon>Ecdysozoa</taxon>
        <taxon>Arthropoda</taxon>
        <taxon>Hexapoda</taxon>
        <taxon>Insecta</taxon>
        <taxon>Pterygota</taxon>
        <taxon>Neoptera</taxon>
        <taxon>Endopterygota</taxon>
        <taxon>Diptera</taxon>
        <taxon>Brachycera</taxon>
        <taxon>Muscomorpha</taxon>
        <taxon>Ephydroidea</taxon>
        <taxon>Drosophilidae</taxon>
        <taxon>Drosophila</taxon>
        <taxon>Sophophora</taxon>
    </lineage>
</organism>
<dbReference type="PROSITE" id="PS50920">
    <property type="entry name" value="SOLCAR"/>
    <property type="match status" value="1"/>
</dbReference>
<evidence type="ECO:0000256" key="10">
    <source>
        <dbReference type="RuleBase" id="RU000488"/>
    </source>
</evidence>
<dbReference type="HOGENOM" id="CLU_058300_2_0_1"/>
<keyword evidence="3 9" id="KW-0812">Transmembrane</keyword>
<comment type="subcellular location">
    <subcellularLocation>
        <location evidence="1">Mitochondrion outer membrane</location>
        <topology evidence="1">Multi-pass membrane protein</topology>
    </subcellularLocation>
</comment>
<reference evidence="11 12" key="1">
    <citation type="journal article" date="2007" name="Nature">
        <title>Evolution of genes and genomes on the Drosophila phylogeny.</title>
        <authorList>
            <consortium name="Drosophila 12 Genomes Consortium"/>
            <person name="Clark A.G."/>
            <person name="Eisen M.B."/>
            <person name="Smith D.R."/>
            <person name="Bergman C.M."/>
            <person name="Oliver B."/>
            <person name="Markow T.A."/>
            <person name="Kaufman T.C."/>
            <person name="Kellis M."/>
            <person name="Gelbart W."/>
            <person name="Iyer V.N."/>
            <person name="Pollard D.A."/>
            <person name="Sackton T.B."/>
            <person name="Larracuente A.M."/>
            <person name="Singh N.D."/>
            <person name="Abad J.P."/>
            <person name="Abt D.N."/>
            <person name="Adryan B."/>
            <person name="Aguade M."/>
            <person name="Akashi H."/>
            <person name="Anderson W.W."/>
            <person name="Aquadro C.F."/>
            <person name="Ardell D.H."/>
            <person name="Arguello R."/>
            <person name="Artieri C.G."/>
            <person name="Barbash D.A."/>
            <person name="Barker D."/>
            <person name="Barsanti P."/>
            <person name="Batterham P."/>
            <person name="Batzoglou S."/>
            <person name="Begun D."/>
            <person name="Bhutkar A."/>
            <person name="Blanco E."/>
            <person name="Bosak S.A."/>
            <person name="Bradley R.K."/>
            <person name="Brand A.D."/>
            <person name="Brent M.R."/>
            <person name="Brooks A.N."/>
            <person name="Brown R.H."/>
            <person name="Butlin R.K."/>
            <person name="Caggese C."/>
            <person name="Calvi B.R."/>
            <person name="Bernardo de Carvalho A."/>
            <person name="Caspi A."/>
            <person name="Castrezana S."/>
            <person name="Celniker S.E."/>
            <person name="Chang J.L."/>
            <person name="Chapple C."/>
            <person name="Chatterji S."/>
            <person name="Chinwalla A."/>
            <person name="Civetta A."/>
            <person name="Clifton S.W."/>
            <person name="Comeron J.M."/>
            <person name="Costello J.C."/>
            <person name="Coyne J.A."/>
            <person name="Daub J."/>
            <person name="David R.G."/>
            <person name="Delcher A.L."/>
            <person name="Delehaunty K."/>
            <person name="Do C.B."/>
            <person name="Ebling H."/>
            <person name="Edwards K."/>
            <person name="Eickbush T."/>
            <person name="Evans J.D."/>
            <person name="Filipski A."/>
            <person name="Findeiss S."/>
            <person name="Freyhult E."/>
            <person name="Fulton L."/>
            <person name="Fulton R."/>
            <person name="Garcia A.C."/>
            <person name="Gardiner A."/>
            <person name="Garfield D.A."/>
            <person name="Garvin B.E."/>
            <person name="Gibson G."/>
            <person name="Gilbert D."/>
            <person name="Gnerre S."/>
            <person name="Godfrey J."/>
            <person name="Good R."/>
            <person name="Gotea V."/>
            <person name="Gravely B."/>
            <person name="Greenberg A.J."/>
            <person name="Griffiths-Jones S."/>
            <person name="Gross S."/>
            <person name="Guigo R."/>
            <person name="Gustafson E.A."/>
            <person name="Haerty W."/>
            <person name="Hahn M.W."/>
            <person name="Halligan D.L."/>
            <person name="Halpern A.L."/>
            <person name="Halter G.M."/>
            <person name="Han M.V."/>
            <person name="Heger A."/>
            <person name="Hillier L."/>
            <person name="Hinrichs A.S."/>
            <person name="Holmes I."/>
            <person name="Hoskins R.A."/>
            <person name="Hubisz M.J."/>
            <person name="Hultmark D."/>
            <person name="Huntley M.A."/>
            <person name="Jaffe D.B."/>
            <person name="Jagadeeshan S."/>
            <person name="Jeck W.R."/>
            <person name="Johnson J."/>
            <person name="Jones C.D."/>
            <person name="Jordan W.C."/>
            <person name="Karpen G.H."/>
            <person name="Kataoka E."/>
            <person name="Keightley P.D."/>
            <person name="Kheradpour P."/>
            <person name="Kirkness E.F."/>
            <person name="Koerich L.B."/>
            <person name="Kristiansen K."/>
            <person name="Kudrna D."/>
            <person name="Kulathinal R.J."/>
            <person name="Kumar S."/>
            <person name="Kwok R."/>
            <person name="Lander E."/>
            <person name="Langley C.H."/>
            <person name="Lapoint R."/>
            <person name="Lazzaro B.P."/>
            <person name="Lee S.J."/>
            <person name="Levesque L."/>
            <person name="Li R."/>
            <person name="Lin C.F."/>
            <person name="Lin M.F."/>
            <person name="Lindblad-Toh K."/>
            <person name="Llopart A."/>
            <person name="Long M."/>
            <person name="Low L."/>
            <person name="Lozovsky E."/>
            <person name="Lu J."/>
            <person name="Luo M."/>
            <person name="Machado C.A."/>
            <person name="Makalowski W."/>
            <person name="Marzo M."/>
            <person name="Matsuda M."/>
            <person name="Matzkin L."/>
            <person name="McAllister B."/>
            <person name="McBride C.S."/>
            <person name="McKernan B."/>
            <person name="McKernan K."/>
            <person name="Mendez-Lago M."/>
            <person name="Minx P."/>
            <person name="Mollenhauer M.U."/>
            <person name="Montooth K."/>
            <person name="Mount S.M."/>
            <person name="Mu X."/>
            <person name="Myers E."/>
            <person name="Negre B."/>
            <person name="Newfeld S."/>
            <person name="Nielsen R."/>
            <person name="Noor M.A."/>
            <person name="O'Grady P."/>
            <person name="Pachter L."/>
            <person name="Papaceit M."/>
            <person name="Parisi M.J."/>
            <person name="Parisi M."/>
            <person name="Parts L."/>
            <person name="Pedersen J.S."/>
            <person name="Pesole G."/>
            <person name="Phillippy A.M."/>
            <person name="Ponting C.P."/>
            <person name="Pop M."/>
            <person name="Porcelli D."/>
            <person name="Powell J.R."/>
            <person name="Prohaska S."/>
            <person name="Pruitt K."/>
            <person name="Puig M."/>
            <person name="Quesneville H."/>
            <person name="Ram K.R."/>
            <person name="Rand D."/>
            <person name="Rasmussen M.D."/>
            <person name="Reed L.K."/>
            <person name="Reenan R."/>
            <person name="Reily A."/>
            <person name="Remington K.A."/>
            <person name="Rieger T.T."/>
            <person name="Ritchie M.G."/>
            <person name="Robin C."/>
            <person name="Rogers Y.H."/>
            <person name="Rohde C."/>
            <person name="Rozas J."/>
            <person name="Rubenfield M.J."/>
            <person name="Ruiz A."/>
            <person name="Russo S."/>
            <person name="Salzberg S.L."/>
            <person name="Sanchez-Gracia A."/>
            <person name="Saranga D.J."/>
            <person name="Sato H."/>
            <person name="Schaeffer S.W."/>
            <person name="Schatz M.C."/>
            <person name="Schlenke T."/>
            <person name="Schwartz R."/>
            <person name="Segarra C."/>
            <person name="Singh R.S."/>
            <person name="Sirot L."/>
            <person name="Sirota M."/>
            <person name="Sisneros N.B."/>
            <person name="Smith C.D."/>
            <person name="Smith T.F."/>
            <person name="Spieth J."/>
            <person name="Stage D.E."/>
            <person name="Stark A."/>
            <person name="Stephan W."/>
            <person name="Strausberg R.L."/>
            <person name="Strempel S."/>
            <person name="Sturgill D."/>
            <person name="Sutton G."/>
            <person name="Sutton G.G."/>
            <person name="Tao W."/>
            <person name="Teichmann S."/>
            <person name="Tobari Y.N."/>
            <person name="Tomimura Y."/>
            <person name="Tsolas J.M."/>
            <person name="Valente V.L."/>
            <person name="Venter E."/>
            <person name="Venter J.C."/>
            <person name="Vicario S."/>
            <person name="Vieira F.G."/>
            <person name="Vilella A.J."/>
            <person name="Villasante A."/>
            <person name="Walenz B."/>
            <person name="Wang J."/>
            <person name="Wasserman M."/>
            <person name="Watts T."/>
            <person name="Wilson D."/>
            <person name="Wilson R.K."/>
            <person name="Wing R.A."/>
            <person name="Wolfner M.F."/>
            <person name="Wong A."/>
            <person name="Wong G.K."/>
            <person name="Wu C.I."/>
            <person name="Wu G."/>
            <person name="Yamamoto D."/>
            <person name="Yang H.P."/>
            <person name="Yang S.P."/>
            <person name="Yorke J.A."/>
            <person name="Yoshida K."/>
            <person name="Zdobnov E."/>
            <person name="Zhang P."/>
            <person name="Zhang Y."/>
            <person name="Zimin A.V."/>
            <person name="Baldwin J."/>
            <person name="Abdouelleil A."/>
            <person name="Abdulkadir J."/>
            <person name="Abebe A."/>
            <person name="Abera B."/>
            <person name="Abreu J."/>
            <person name="Acer S.C."/>
            <person name="Aftuck L."/>
            <person name="Alexander A."/>
            <person name="An P."/>
            <person name="Anderson E."/>
            <person name="Anderson S."/>
            <person name="Arachi H."/>
            <person name="Azer M."/>
            <person name="Bachantsang P."/>
            <person name="Barry A."/>
            <person name="Bayul T."/>
            <person name="Berlin A."/>
            <person name="Bessette D."/>
            <person name="Bloom T."/>
            <person name="Blye J."/>
            <person name="Boguslavskiy L."/>
            <person name="Bonnet C."/>
            <person name="Boukhgalter B."/>
            <person name="Bourzgui I."/>
            <person name="Brown A."/>
            <person name="Cahill P."/>
            <person name="Channer S."/>
            <person name="Cheshatsang Y."/>
            <person name="Chuda L."/>
            <person name="Citroen M."/>
            <person name="Collymore A."/>
            <person name="Cooke P."/>
            <person name="Costello M."/>
            <person name="D'Aco K."/>
            <person name="Daza R."/>
            <person name="De Haan G."/>
            <person name="DeGray S."/>
            <person name="DeMaso C."/>
            <person name="Dhargay N."/>
            <person name="Dooley K."/>
            <person name="Dooley E."/>
            <person name="Doricent M."/>
            <person name="Dorje P."/>
            <person name="Dorjee K."/>
            <person name="Dupes A."/>
            <person name="Elong R."/>
            <person name="Falk J."/>
            <person name="Farina A."/>
            <person name="Faro S."/>
            <person name="Ferguson D."/>
            <person name="Fisher S."/>
            <person name="Foley C.D."/>
            <person name="Franke A."/>
            <person name="Friedrich D."/>
            <person name="Gadbois L."/>
            <person name="Gearin G."/>
            <person name="Gearin C.R."/>
            <person name="Giannoukos G."/>
            <person name="Goode T."/>
            <person name="Graham J."/>
            <person name="Grandbois E."/>
            <person name="Grewal S."/>
            <person name="Gyaltsen K."/>
            <person name="Hafez N."/>
            <person name="Hagos B."/>
            <person name="Hall J."/>
            <person name="Henson C."/>
            <person name="Hollinger A."/>
            <person name="Honan T."/>
            <person name="Huard M.D."/>
            <person name="Hughes L."/>
            <person name="Hurhula B."/>
            <person name="Husby M.E."/>
            <person name="Kamat A."/>
            <person name="Kanga B."/>
            <person name="Kashin S."/>
            <person name="Khazanovich D."/>
            <person name="Kisner P."/>
            <person name="Lance K."/>
            <person name="Lara M."/>
            <person name="Lee W."/>
            <person name="Lennon N."/>
            <person name="Letendre F."/>
            <person name="LeVine R."/>
            <person name="Lipovsky A."/>
            <person name="Liu X."/>
            <person name="Liu J."/>
            <person name="Liu S."/>
            <person name="Lokyitsang T."/>
            <person name="Lokyitsang Y."/>
            <person name="Lubonja R."/>
            <person name="Lui A."/>
            <person name="MacDonald P."/>
            <person name="Magnisalis V."/>
            <person name="Maru K."/>
            <person name="Matthews C."/>
            <person name="McCusker W."/>
            <person name="McDonough S."/>
            <person name="Mehta T."/>
            <person name="Meldrim J."/>
            <person name="Meneus L."/>
            <person name="Mihai O."/>
            <person name="Mihalev A."/>
            <person name="Mihova T."/>
            <person name="Mittelman R."/>
            <person name="Mlenga V."/>
            <person name="Montmayeur A."/>
            <person name="Mulrain L."/>
            <person name="Navidi A."/>
            <person name="Naylor J."/>
            <person name="Negash T."/>
            <person name="Nguyen T."/>
            <person name="Nguyen N."/>
            <person name="Nicol R."/>
            <person name="Norbu C."/>
            <person name="Norbu N."/>
            <person name="Novod N."/>
            <person name="O'Neill B."/>
            <person name="Osman S."/>
            <person name="Markiewicz E."/>
            <person name="Oyono O.L."/>
            <person name="Patti C."/>
            <person name="Phunkhang P."/>
            <person name="Pierre F."/>
            <person name="Priest M."/>
            <person name="Raghuraman S."/>
            <person name="Rege F."/>
            <person name="Reyes R."/>
            <person name="Rise C."/>
            <person name="Rogov P."/>
            <person name="Ross K."/>
            <person name="Ryan E."/>
            <person name="Settipalli S."/>
            <person name="Shea T."/>
            <person name="Sherpa N."/>
            <person name="Shi L."/>
            <person name="Shih D."/>
            <person name="Sparrow T."/>
            <person name="Spaulding J."/>
            <person name="Stalker J."/>
            <person name="Stange-Thomann N."/>
            <person name="Stavropoulos S."/>
            <person name="Stone C."/>
            <person name="Strader C."/>
            <person name="Tesfaye S."/>
            <person name="Thomson T."/>
            <person name="Thoulutsang Y."/>
            <person name="Thoulutsang D."/>
            <person name="Topham K."/>
            <person name="Topping I."/>
            <person name="Tsamla T."/>
            <person name="Vassiliev H."/>
            <person name="Vo A."/>
            <person name="Wangchuk T."/>
            <person name="Wangdi T."/>
            <person name="Weiand M."/>
            <person name="Wilkinson J."/>
            <person name="Wilson A."/>
            <person name="Yadav S."/>
            <person name="Young G."/>
            <person name="Yu Q."/>
            <person name="Zembek L."/>
            <person name="Zhong D."/>
            <person name="Zimmer A."/>
            <person name="Zwirko Z."/>
            <person name="Jaffe D.B."/>
            <person name="Alvarez P."/>
            <person name="Brockman W."/>
            <person name="Butler J."/>
            <person name="Chin C."/>
            <person name="Gnerre S."/>
            <person name="Grabherr M."/>
            <person name="Kleber M."/>
            <person name="Mauceli E."/>
            <person name="MacCallum I."/>
        </authorList>
    </citation>
    <scope>NUCLEOTIDE SEQUENCE [LARGE SCALE GENOMIC DNA]</scope>
    <source>
        <strain evidence="12">Tucson 14030-0811.24</strain>
    </source>
</reference>
<dbReference type="InParanoid" id="B4NHN0"/>
<accession>B4NHN0</accession>
<dbReference type="EMBL" id="CH964272">
    <property type="protein sequence ID" value="EDW83599.1"/>
    <property type="molecule type" value="Genomic_DNA"/>
</dbReference>
<dbReference type="Gene3D" id="1.50.40.10">
    <property type="entry name" value="Mitochondrial carrier domain"/>
    <property type="match status" value="1"/>
</dbReference>
<dbReference type="eggNOG" id="KOG2745">
    <property type="taxonomic scope" value="Eukaryota"/>
</dbReference>
<evidence type="ECO:0000256" key="8">
    <source>
        <dbReference type="ARBA" id="ARBA00023136"/>
    </source>
</evidence>
<keyword evidence="6" id="KW-1133">Transmembrane helix</keyword>
<dbReference type="PANTHER" id="PTHR10780">
    <property type="entry name" value="MITOCHONDRIAL CARRIER HOMOLOG"/>
    <property type="match status" value="1"/>
</dbReference>
<dbReference type="InterPro" id="IPR023395">
    <property type="entry name" value="MCP_dom_sf"/>
</dbReference>
<dbReference type="AlphaFoldDB" id="B4NHN0"/>
<evidence type="ECO:0000256" key="7">
    <source>
        <dbReference type="ARBA" id="ARBA00023128"/>
    </source>
</evidence>
<dbReference type="Pfam" id="PF00153">
    <property type="entry name" value="Mito_carr"/>
    <property type="match status" value="1"/>
</dbReference>
<keyword evidence="12" id="KW-1185">Reference proteome</keyword>
<dbReference type="InterPro" id="IPR018108">
    <property type="entry name" value="MCP_transmembrane"/>
</dbReference>
<evidence type="ECO:0000256" key="5">
    <source>
        <dbReference type="ARBA" id="ARBA00022787"/>
    </source>
</evidence>
<keyword evidence="7" id="KW-0496">Mitochondrion</keyword>
<gene>
    <name evidence="11" type="primary">Dwil\GK13597</name>
    <name evidence="11" type="ORF">Dwil_GK13597</name>
</gene>
<keyword evidence="8 9" id="KW-0472">Membrane</keyword>
<evidence type="ECO:0000256" key="6">
    <source>
        <dbReference type="ARBA" id="ARBA00022989"/>
    </source>
</evidence>
<evidence type="ECO:0008006" key="13">
    <source>
        <dbReference type="Google" id="ProtNLM"/>
    </source>
</evidence>
<evidence type="ECO:0000313" key="12">
    <source>
        <dbReference type="Proteomes" id="UP000007798"/>
    </source>
</evidence>
<dbReference type="GO" id="GO:0005741">
    <property type="term" value="C:mitochondrial outer membrane"/>
    <property type="evidence" value="ECO:0007669"/>
    <property type="project" value="UniProtKB-SubCell"/>
</dbReference>
<name>B4NHN0_DROWI</name>
<dbReference type="PhylomeDB" id="B4NHN0"/>
<proteinExistence type="inferred from homology"/>
<keyword evidence="10" id="KW-0813">Transport</keyword>
<sequence length="318" mass="36028">MSSYLFPGRNNEKTEPNRWWIRFGLRLGVSAALHPFDYSKTLIQLGYEPVPPQQGTSLLGRPILLLPNILQYTAHIKKIDGFCGCYRGLAPKMVGSLISMVVSERLTHQLGFSPQEDVKDNSELSKEEIYAQFKETLKRDIVLTVSGIVVSHPFHVITVRMMAQFVGRERLYTSIIDSIVEIWKTEGVLGFFAGLVPKLLCDVVCVVLSSSTIYMLNKYLIKDHLARQYNARITQFAFSSWLYSLQVASTCSVVSGSRLTAGQPPIMPIYRNWVDCWKDLQCRGELKRGSSLFWRSQSLQSSSMPTAFISLPKLARYQ</sequence>
<dbReference type="SUPFAM" id="SSF103506">
    <property type="entry name" value="Mitochondrial carrier"/>
    <property type="match status" value="1"/>
</dbReference>
<dbReference type="Proteomes" id="UP000007798">
    <property type="component" value="Unassembled WGS sequence"/>
</dbReference>
<keyword evidence="4" id="KW-0677">Repeat</keyword>
<evidence type="ECO:0000256" key="2">
    <source>
        <dbReference type="ARBA" id="ARBA00006375"/>
    </source>
</evidence>
<dbReference type="OrthoDB" id="10253709at2759"/>
<dbReference type="PANTHER" id="PTHR10780:SF18">
    <property type="entry name" value="LD43650P"/>
    <property type="match status" value="1"/>
</dbReference>